<keyword evidence="2 6" id="KW-0479">Metal-binding</keyword>
<feature type="binding site" evidence="6">
    <location>
        <position position="18"/>
    </location>
    <ligand>
        <name>[4Fe-4S] cluster</name>
        <dbReference type="ChEBI" id="CHEBI:49883"/>
    </ligand>
</feature>
<comment type="function">
    <text evidence="6">Catalyzes the reduction of hydroxylamine to form NH(3) and H(2)O.</text>
</comment>
<evidence type="ECO:0000256" key="2">
    <source>
        <dbReference type="ARBA" id="ARBA00022723"/>
    </source>
</evidence>
<feature type="binding site" evidence="6">
    <location>
        <position position="497"/>
    </location>
    <ligand>
        <name>hybrid [4Fe-2O-2S] cluster</name>
        <dbReference type="ChEBI" id="CHEBI:60519"/>
    </ligand>
</feature>
<dbReference type="GO" id="GO:0050418">
    <property type="term" value="F:hydroxylamine reductase activity"/>
    <property type="evidence" value="ECO:0007669"/>
    <property type="project" value="UniProtKB-UniRule"/>
</dbReference>
<dbReference type="InterPro" id="IPR010048">
    <property type="entry name" value="Hydroxylam_reduct"/>
</dbReference>
<dbReference type="GO" id="GO:0042542">
    <property type="term" value="P:response to hydrogen peroxide"/>
    <property type="evidence" value="ECO:0007669"/>
    <property type="project" value="TreeGrafter"/>
</dbReference>
<comment type="cofactor">
    <cofactor evidence="6">
        <name>[4Fe-4S] cluster</name>
        <dbReference type="ChEBI" id="CHEBI:49883"/>
    </cofactor>
    <text evidence="6">Binds 1 [4Fe-4S] cluster.</text>
</comment>
<comment type="cofactor">
    <cofactor evidence="6">
        <name>hybrid [4Fe-2O-2S] cluster</name>
        <dbReference type="ChEBI" id="CHEBI:60519"/>
    </cofactor>
    <text evidence="6">Binds 1 hybrid [4Fe-2O-2S] cluster.</text>
</comment>
<evidence type="ECO:0000256" key="5">
    <source>
        <dbReference type="ARBA" id="ARBA00023014"/>
    </source>
</evidence>
<reference evidence="7 8" key="1">
    <citation type="submission" date="2018-08" db="EMBL/GenBank/DDBJ databases">
        <title>Diversity &amp; Physiological Properties of Lignin-Decomposing Actinobacteria from Soil.</title>
        <authorList>
            <person name="Roh S.G."/>
            <person name="Kim S.B."/>
        </authorList>
    </citation>
    <scope>NUCLEOTIDE SEQUENCE [LARGE SCALE GENOMIC DNA]</scope>
    <source>
        <strain evidence="7 8">MMS17-GH009</strain>
    </source>
</reference>
<dbReference type="FunFam" id="3.40.50.2030:FF:000002">
    <property type="entry name" value="Hydroxylamine reductase"/>
    <property type="match status" value="1"/>
</dbReference>
<feature type="binding site" evidence="6">
    <location>
        <position position="436"/>
    </location>
    <ligand>
        <name>hybrid [4Fe-2O-2S] cluster</name>
        <dbReference type="ChEBI" id="CHEBI:60519"/>
    </ligand>
</feature>
<evidence type="ECO:0000313" key="7">
    <source>
        <dbReference type="EMBL" id="RGD57684.1"/>
    </source>
</evidence>
<feature type="binding site" evidence="6">
    <location>
        <position position="276"/>
    </location>
    <ligand>
        <name>hybrid [4Fe-2O-2S] cluster</name>
        <dbReference type="ChEBI" id="CHEBI:60519"/>
    </ligand>
</feature>
<proteinExistence type="inferred from homology"/>
<keyword evidence="3 6" id="KW-0560">Oxidoreductase</keyword>
<dbReference type="RefSeq" id="WP_117486438.1">
    <property type="nucleotide sequence ID" value="NZ_QVIG01000001.1"/>
</dbReference>
<feature type="binding site" evidence="6">
    <location>
        <position position="25"/>
    </location>
    <ligand>
        <name>[4Fe-4S] cluster</name>
        <dbReference type="ChEBI" id="CHEBI:49883"/>
    </ligand>
</feature>
<evidence type="ECO:0000256" key="1">
    <source>
        <dbReference type="ARBA" id="ARBA00022490"/>
    </source>
</evidence>
<dbReference type="HAMAP" id="MF_00069">
    <property type="entry name" value="Hydroxylam_reduct"/>
    <property type="match status" value="1"/>
</dbReference>
<comment type="subcellular location">
    <subcellularLocation>
        <location evidence="6">Cytoplasm</location>
    </subcellularLocation>
</comment>
<evidence type="ECO:0000313" key="8">
    <source>
        <dbReference type="Proteomes" id="UP000263377"/>
    </source>
</evidence>
<evidence type="ECO:0000256" key="3">
    <source>
        <dbReference type="ARBA" id="ARBA00023002"/>
    </source>
</evidence>
<keyword evidence="8" id="KW-1185">Reference proteome</keyword>
<dbReference type="Gene3D" id="1.20.1270.20">
    <property type="match status" value="2"/>
</dbReference>
<dbReference type="EMBL" id="QVIG01000001">
    <property type="protein sequence ID" value="RGD57684.1"/>
    <property type="molecule type" value="Genomic_DNA"/>
</dbReference>
<dbReference type="InterPro" id="IPR004137">
    <property type="entry name" value="HCP/CODH"/>
</dbReference>
<dbReference type="GO" id="GO:0051539">
    <property type="term" value="F:4 iron, 4 sulfur cluster binding"/>
    <property type="evidence" value="ECO:0007669"/>
    <property type="project" value="UniProtKB-KW"/>
</dbReference>
<comment type="similarity">
    <text evidence="6">Belongs to the HCP family.</text>
</comment>
<evidence type="ECO:0000256" key="4">
    <source>
        <dbReference type="ARBA" id="ARBA00023004"/>
    </source>
</evidence>
<sequence length="556" mass="59012">MFCYQCEQTDRTGATPGCAGPIGNCGKDSPTSDLQDLLIHAVKGISQYAAKARALGDPDDEAAAFVLYALFTTLTNVNFNPTRFAALIQLAVGVRNRTRDRYERAARAAGQQPETLTGPAAWAPAADPGALVGQASGVRVDIGLPLVGPEVVGLRSLHLYALKGICAYAHHADVLGRRSAEVLGGVEDALAYLAGEPTDPAELLERAVGLGRLNLAAIELLDAANTGTYGPQRPTAVRTTPVAGKAVLVSGHDLRDLEALLVQTRGQGINVYTHGEMLPAHAYPLLKAHPHLAGNYGGAWQDQQRDFAAFPGPVLMTSNCVIEPHAAYRRRIFTAGPVGWPGVRHLADHDFRPLIQAAHALPGFPETAAEEEAVTVGFGRDAVLAVADQVVHAVRQGDIRHFFLIGGCDGPTPGRDYYTDLALGAPRDSVVLTLGCAKYRFNRHDFGEIAGLPRLLDLGQCNDTYSAIRIATALADAFECDINDLPLTLALSWTEQKAVAVLLTLLALGIRDIHLGPSLPGFLTPALVDELVKRFGLRVAGDPAADLATALERTAS</sequence>
<gene>
    <name evidence="6" type="primary">hcp</name>
    <name evidence="7" type="ORF">DR950_07690</name>
</gene>
<dbReference type="PANTHER" id="PTHR30109">
    <property type="entry name" value="HYDROXYLAMINE REDUCTASE"/>
    <property type="match status" value="1"/>
</dbReference>
<dbReference type="Proteomes" id="UP000263377">
    <property type="component" value="Unassembled WGS sequence"/>
</dbReference>
<comment type="catalytic activity">
    <reaction evidence="6">
        <text>A + NH4(+) + H2O = hydroxylamine + AH2 + H(+)</text>
        <dbReference type="Rhea" id="RHEA:22052"/>
        <dbReference type="ChEBI" id="CHEBI:13193"/>
        <dbReference type="ChEBI" id="CHEBI:15377"/>
        <dbReference type="ChEBI" id="CHEBI:15378"/>
        <dbReference type="ChEBI" id="CHEBI:15429"/>
        <dbReference type="ChEBI" id="CHEBI:17499"/>
        <dbReference type="ChEBI" id="CHEBI:28938"/>
        <dbReference type="EC" id="1.7.99.1"/>
    </reaction>
</comment>
<dbReference type="GO" id="GO:0004601">
    <property type="term" value="F:peroxidase activity"/>
    <property type="evidence" value="ECO:0007669"/>
    <property type="project" value="TreeGrafter"/>
</dbReference>
<dbReference type="PIRSF" id="PIRSF000076">
    <property type="entry name" value="HCP"/>
    <property type="match status" value="1"/>
</dbReference>
<dbReference type="Pfam" id="PF03063">
    <property type="entry name" value="Prismane"/>
    <property type="match status" value="1"/>
</dbReference>
<dbReference type="GO" id="GO:0046872">
    <property type="term" value="F:metal ion binding"/>
    <property type="evidence" value="ECO:0007669"/>
    <property type="project" value="UniProtKB-KW"/>
</dbReference>
<comment type="caution">
    <text evidence="7">The sequence shown here is derived from an EMBL/GenBank/DDBJ whole genome shotgun (WGS) entry which is preliminary data.</text>
</comment>
<dbReference type="NCBIfam" id="TIGR01703">
    <property type="entry name" value="hybrid_clust"/>
    <property type="match status" value="1"/>
</dbReference>
<name>A0A372ZQ42_9ACTN</name>
<dbReference type="NCBIfam" id="NF003658">
    <property type="entry name" value="PRK05290.1"/>
    <property type="match status" value="1"/>
</dbReference>
<accession>A0A372ZQ42</accession>
<keyword evidence="5 6" id="KW-0411">Iron-sulfur</keyword>
<keyword evidence="1 6" id="KW-0963">Cytoplasm</keyword>
<evidence type="ECO:0000256" key="6">
    <source>
        <dbReference type="HAMAP-Rule" id="MF_00069"/>
    </source>
</evidence>
<dbReference type="AlphaFoldDB" id="A0A372ZQ42"/>
<dbReference type="InterPro" id="IPR016099">
    <property type="entry name" value="Prismane-like_a/b-sand"/>
</dbReference>
<protein>
    <recommendedName>
        <fullName evidence="6">Hydroxylamine reductase</fullName>
        <ecNumber evidence="6">1.7.99.1</ecNumber>
    </recommendedName>
    <alternativeName>
        <fullName evidence="6">Hybrid-cluster protein</fullName>
        <shortName evidence="6">HCP</shortName>
    </alternativeName>
    <alternativeName>
        <fullName evidence="6">Prismane protein</fullName>
    </alternativeName>
</protein>
<organism evidence="7 8">
    <name type="scientific">Kitasatospora xanthocidica</name>
    <dbReference type="NCBI Taxonomy" id="83382"/>
    <lineage>
        <taxon>Bacteria</taxon>
        <taxon>Bacillati</taxon>
        <taxon>Actinomycetota</taxon>
        <taxon>Actinomycetes</taxon>
        <taxon>Kitasatosporales</taxon>
        <taxon>Streptomycetaceae</taxon>
        <taxon>Kitasatospora</taxon>
    </lineage>
</organism>
<feature type="binding site" evidence="6">
    <location>
        <position position="461"/>
    </location>
    <ligand>
        <name>hybrid [4Fe-2O-2S] cluster</name>
        <dbReference type="ChEBI" id="CHEBI:60519"/>
    </ligand>
</feature>
<feature type="binding site" evidence="6">
    <location>
        <position position="6"/>
    </location>
    <ligand>
        <name>[4Fe-4S] cluster</name>
        <dbReference type="ChEBI" id="CHEBI:49883"/>
    </ligand>
</feature>
<dbReference type="InterPro" id="IPR016100">
    <property type="entry name" value="Prismane_a-bundle"/>
</dbReference>
<feature type="binding site" description="via persulfide group" evidence="6">
    <location>
        <position position="408"/>
    </location>
    <ligand>
        <name>hybrid [4Fe-2O-2S] cluster</name>
        <dbReference type="ChEBI" id="CHEBI:60519"/>
    </ligand>
</feature>
<dbReference type="EC" id="1.7.99.1" evidence="6"/>
<keyword evidence="6" id="KW-0004">4Fe-4S</keyword>
<keyword evidence="4 6" id="KW-0408">Iron</keyword>
<feature type="binding site" evidence="6">
    <location>
        <position position="495"/>
    </location>
    <ligand>
        <name>hybrid [4Fe-2O-2S] cluster</name>
        <dbReference type="ChEBI" id="CHEBI:60519"/>
    </ligand>
</feature>
<dbReference type="InterPro" id="IPR011254">
    <property type="entry name" value="Prismane-like_sf"/>
</dbReference>
<dbReference type="Gene3D" id="3.40.50.2030">
    <property type="match status" value="2"/>
</dbReference>
<dbReference type="GO" id="GO:0005737">
    <property type="term" value="C:cytoplasm"/>
    <property type="evidence" value="ECO:0007669"/>
    <property type="project" value="UniProtKB-SubCell"/>
</dbReference>
<feature type="binding site" evidence="6">
    <location>
        <position position="3"/>
    </location>
    <ligand>
        <name>[4Fe-4S] cluster</name>
        <dbReference type="ChEBI" id="CHEBI:49883"/>
    </ligand>
</feature>
<feature type="modified residue" description="Cysteine persulfide" evidence="6">
    <location>
        <position position="408"/>
    </location>
</feature>
<dbReference type="PANTHER" id="PTHR30109:SF0">
    <property type="entry name" value="HYDROXYLAMINE REDUCTASE"/>
    <property type="match status" value="1"/>
</dbReference>
<feature type="binding site" evidence="6">
    <location>
        <position position="320"/>
    </location>
    <ligand>
        <name>hybrid [4Fe-2O-2S] cluster</name>
        <dbReference type="ChEBI" id="CHEBI:60519"/>
    </ligand>
</feature>
<feature type="binding site" evidence="6">
    <location>
        <position position="252"/>
    </location>
    <ligand>
        <name>hybrid [4Fe-2O-2S] cluster</name>
        <dbReference type="ChEBI" id="CHEBI:60519"/>
    </ligand>
</feature>
<dbReference type="SUPFAM" id="SSF56821">
    <property type="entry name" value="Prismane protein-like"/>
    <property type="match status" value="1"/>
</dbReference>